<protein>
    <recommendedName>
        <fullName evidence="3">RRM domain-containing protein</fullName>
    </recommendedName>
</protein>
<dbReference type="Proteomes" id="UP001215280">
    <property type="component" value="Unassembled WGS sequence"/>
</dbReference>
<evidence type="ECO:0008006" key="3">
    <source>
        <dbReference type="Google" id="ProtNLM"/>
    </source>
</evidence>
<proteinExistence type="predicted"/>
<evidence type="ECO:0000313" key="1">
    <source>
        <dbReference type="EMBL" id="KAJ7740739.1"/>
    </source>
</evidence>
<dbReference type="AlphaFoldDB" id="A0AAD7IFU9"/>
<gene>
    <name evidence="1" type="ORF">DFH07DRAFT_838966</name>
</gene>
<reference evidence="1" key="1">
    <citation type="submission" date="2023-03" db="EMBL/GenBank/DDBJ databases">
        <title>Massive genome expansion in bonnet fungi (Mycena s.s.) driven by repeated elements and novel gene families across ecological guilds.</title>
        <authorList>
            <consortium name="Lawrence Berkeley National Laboratory"/>
            <person name="Harder C.B."/>
            <person name="Miyauchi S."/>
            <person name="Viragh M."/>
            <person name="Kuo A."/>
            <person name="Thoen E."/>
            <person name="Andreopoulos B."/>
            <person name="Lu D."/>
            <person name="Skrede I."/>
            <person name="Drula E."/>
            <person name="Henrissat B."/>
            <person name="Morin E."/>
            <person name="Kohler A."/>
            <person name="Barry K."/>
            <person name="LaButti K."/>
            <person name="Morin E."/>
            <person name="Salamov A."/>
            <person name="Lipzen A."/>
            <person name="Mereny Z."/>
            <person name="Hegedus B."/>
            <person name="Baldrian P."/>
            <person name="Stursova M."/>
            <person name="Weitz H."/>
            <person name="Taylor A."/>
            <person name="Grigoriev I.V."/>
            <person name="Nagy L.G."/>
            <person name="Martin F."/>
            <person name="Kauserud H."/>
        </authorList>
    </citation>
    <scope>NUCLEOTIDE SEQUENCE</scope>
    <source>
        <strain evidence="1">CBHHK188m</strain>
    </source>
</reference>
<keyword evidence="2" id="KW-1185">Reference proteome</keyword>
<dbReference type="EMBL" id="JARJLG010000126">
    <property type="protein sequence ID" value="KAJ7740739.1"/>
    <property type="molecule type" value="Genomic_DNA"/>
</dbReference>
<sequence>MQAASAFRRGTRYIPEPLRRATQIKLSNVPTTAIPADLRRLINRAQVQGVEHAAIDYHRFEPSGHAYLQLKHSDFLLPNLAALEKVSLSGVHLVAEPSNREPMSEQFDGNGLSSELDSNGKNVVVWGLPKAIGPEVLDRLIQGFNFPPGEPYIFKLPTLPFTGRETFTLACRFMVRLTSESEAHRLVRELHMTPYWPDLHGTKYPIRARVIY</sequence>
<name>A0AAD7IFU9_9AGAR</name>
<organism evidence="1 2">
    <name type="scientific">Mycena maculata</name>
    <dbReference type="NCBI Taxonomy" id="230809"/>
    <lineage>
        <taxon>Eukaryota</taxon>
        <taxon>Fungi</taxon>
        <taxon>Dikarya</taxon>
        <taxon>Basidiomycota</taxon>
        <taxon>Agaricomycotina</taxon>
        <taxon>Agaricomycetes</taxon>
        <taxon>Agaricomycetidae</taxon>
        <taxon>Agaricales</taxon>
        <taxon>Marasmiineae</taxon>
        <taxon>Mycenaceae</taxon>
        <taxon>Mycena</taxon>
    </lineage>
</organism>
<comment type="caution">
    <text evidence="1">The sequence shown here is derived from an EMBL/GenBank/DDBJ whole genome shotgun (WGS) entry which is preliminary data.</text>
</comment>
<evidence type="ECO:0000313" key="2">
    <source>
        <dbReference type="Proteomes" id="UP001215280"/>
    </source>
</evidence>
<accession>A0AAD7IFU9</accession>